<proteinExistence type="predicted"/>
<evidence type="ECO:0000313" key="1">
    <source>
        <dbReference type="EMBL" id="CAB5220839.1"/>
    </source>
</evidence>
<dbReference type="EMBL" id="LR798293">
    <property type="protein sequence ID" value="CAB5220839.1"/>
    <property type="molecule type" value="Genomic_DNA"/>
</dbReference>
<sequence length="63" mass="7589">MGEIRVWKDKEEYIEILEKEIAVLRTRYHPMSEGTGHYNTAISVLEDRVKELRREITWPFPID</sequence>
<organism evidence="1">
    <name type="scientific">uncultured Caudovirales phage</name>
    <dbReference type="NCBI Taxonomy" id="2100421"/>
    <lineage>
        <taxon>Viruses</taxon>
        <taxon>Duplodnaviria</taxon>
        <taxon>Heunggongvirae</taxon>
        <taxon>Uroviricota</taxon>
        <taxon>Caudoviricetes</taxon>
        <taxon>Peduoviridae</taxon>
        <taxon>Maltschvirus</taxon>
        <taxon>Maltschvirus maltsch</taxon>
    </lineage>
</organism>
<protein>
    <submittedName>
        <fullName evidence="1">Uncharacterized protein</fullName>
    </submittedName>
</protein>
<reference evidence="1" key="1">
    <citation type="submission" date="2020-05" db="EMBL/GenBank/DDBJ databases">
        <authorList>
            <person name="Chiriac C."/>
            <person name="Salcher M."/>
            <person name="Ghai R."/>
            <person name="Kavagutti S V."/>
        </authorList>
    </citation>
    <scope>NUCLEOTIDE SEQUENCE</scope>
</reference>
<accession>A0A6J7WS39</accession>
<gene>
    <name evidence="1" type="ORF">UFOVP240_44</name>
</gene>
<name>A0A6J7WS39_9CAUD</name>